<keyword evidence="2" id="KW-1133">Transmembrane helix</keyword>
<evidence type="ECO:0000313" key="3">
    <source>
        <dbReference type="EMBL" id="TFD89113.1"/>
    </source>
</evidence>
<evidence type="ECO:0000313" key="4">
    <source>
        <dbReference type="Proteomes" id="UP000297626"/>
    </source>
</evidence>
<keyword evidence="2" id="KW-0472">Membrane</keyword>
<evidence type="ECO:0000256" key="1">
    <source>
        <dbReference type="SAM" id="MobiDB-lite"/>
    </source>
</evidence>
<keyword evidence="4" id="KW-1185">Reference proteome</keyword>
<proteinExistence type="predicted"/>
<sequence>MMSTCTRSAERMRESSLSRLAKSAARMLGLMRLAIHSAYRARARRVVASGPCRGTGPYPQGMERSESPYSRGTRPASRSRRSLLASGAVITGMGLTVHFTNNGPVGDFAADALYAVLTYLAVSFIAPRFRPQVSATIAYLVCVTIEAAQLSPGPAALADVFPPARLILGTTFAPVDLLAYAVGVSAALLCDRLIPRRRTRSIRPTAR</sequence>
<dbReference type="AlphaFoldDB" id="A0A4R9BQR7"/>
<feature type="transmembrane region" description="Helical" evidence="2">
    <location>
        <begin position="83"/>
        <end position="100"/>
    </location>
</feature>
<accession>A0A4R9BQR7</accession>
<dbReference type="InterPro" id="IPR021257">
    <property type="entry name" value="DUF2809"/>
</dbReference>
<dbReference type="Proteomes" id="UP000297626">
    <property type="component" value="Unassembled WGS sequence"/>
</dbReference>
<feature type="transmembrane region" description="Helical" evidence="2">
    <location>
        <begin position="112"/>
        <end position="129"/>
    </location>
</feature>
<evidence type="ECO:0000256" key="2">
    <source>
        <dbReference type="SAM" id="Phobius"/>
    </source>
</evidence>
<feature type="transmembrane region" description="Helical" evidence="2">
    <location>
        <begin position="136"/>
        <end position="157"/>
    </location>
</feature>
<keyword evidence="2" id="KW-0812">Transmembrane</keyword>
<organism evidence="3 4">
    <name type="scientific">Cryobacterium serini</name>
    <dbReference type="NCBI Taxonomy" id="1259201"/>
    <lineage>
        <taxon>Bacteria</taxon>
        <taxon>Bacillati</taxon>
        <taxon>Actinomycetota</taxon>
        <taxon>Actinomycetes</taxon>
        <taxon>Micrococcales</taxon>
        <taxon>Microbacteriaceae</taxon>
        <taxon>Cryobacterium</taxon>
    </lineage>
</organism>
<protein>
    <submittedName>
        <fullName evidence="3">DUF2809 domain-containing protein</fullName>
    </submittedName>
</protein>
<dbReference type="EMBL" id="SOHN01000009">
    <property type="protein sequence ID" value="TFD89113.1"/>
    <property type="molecule type" value="Genomic_DNA"/>
</dbReference>
<dbReference type="Pfam" id="PF10990">
    <property type="entry name" value="DUF2809"/>
    <property type="match status" value="1"/>
</dbReference>
<feature type="transmembrane region" description="Helical" evidence="2">
    <location>
        <begin position="177"/>
        <end position="194"/>
    </location>
</feature>
<feature type="region of interest" description="Disordered" evidence="1">
    <location>
        <begin position="50"/>
        <end position="79"/>
    </location>
</feature>
<comment type="caution">
    <text evidence="3">The sequence shown here is derived from an EMBL/GenBank/DDBJ whole genome shotgun (WGS) entry which is preliminary data.</text>
</comment>
<name>A0A4R9BQR7_9MICO</name>
<reference evidence="3 4" key="1">
    <citation type="submission" date="2019-03" db="EMBL/GenBank/DDBJ databases">
        <title>Genomics of glacier-inhabiting Cryobacterium strains.</title>
        <authorList>
            <person name="Liu Q."/>
            <person name="Xin Y.-H."/>
        </authorList>
    </citation>
    <scope>NUCLEOTIDE SEQUENCE [LARGE SCALE GENOMIC DNA]</scope>
    <source>
        <strain evidence="3 4">Sr54</strain>
    </source>
</reference>
<gene>
    <name evidence="3" type="ORF">E3T51_07325</name>
</gene>